<dbReference type="SUPFAM" id="SSF55785">
    <property type="entry name" value="PYP-like sensor domain (PAS domain)"/>
    <property type="match status" value="3"/>
</dbReference>
<organism evidence="16 17">
    <name type="scientific">Solemya pervernicosa gill symbiont</name>
    <dbReference type="NCBI Taxonomy" id="642797"/>
    <lineage>
        <taxon>Bacteria</taxon>
        <taxon>Pseudomonadati</taxon>
        <taxon>Pseudomonadota</taxon>
        <taxon>Gammaproteobacteria</taxon>
        <taxon>sulfur-oxidizing symbionts</taxon>
    </lineage>
</organism>
<dbReference type="Pfam" id="PF13188">
    <property type="entry name" value="PAS_8"/>
    <property type="match status" value="1"/>
</dbReference>
<keyword evidence="4" id="KW-1003">Cell membrane</keyword>
<evidence type="ECO:0000259" key="15">
    <source>
        <dbReference type="PROSITE" id="PS50113"/>
    </source>
</evidence>
<keyword evidence="10" id="KW-0547">Nucleotide-binding</keyword>
<evidence type="ECO:0000313" key="17">
    <source>
        <dbReference type="Proteomes" id="UP000191110"/>
    </source>
</evidence>
<protein>
    <recommendedName>
        <fullName evidence="3">histidine kinase</fullName>
        <ecNumber evidence="3">2.7.13.3</ecNumber>
    </recommendedName>
</protein>
<keyword evidence="9" id="KW-0677">Repeat</keyword>
<evidence type="ECO:0000256" key="2">
    <source>
        <dbReference type="ARBA" id="ARBA00004429"/>
    </source>
</evidence>
<dbReference type="FunFam" id="2.10.70.100:FF:000001">
    <property type="entry name" value="Sensory transduction histidine kinase"/>
    <property type="match status" value="1"/>
</dbReference>
<dbReference type="Pfam" id="PF13426">
    <property type="entry name" value="PAS_9"/>
    <property type="match status" value="1"/>
</dbReference>
<evidence type="ECO:0000256" key="5">
    <source>
        <dbReference type="ARBA" id="ARBA00022519"/>
    </source>
</evidence>
<dbReference type="InterPro" id="IPR013655">
    <property type="entry name" value="PAS_fold_3"/>
</dbReference>
<reference evidence="16 17" key="1">
    <citation type="submission" date="2016-11" db="EMBL/GenBank/DDBJ databases">
        <title>Mixed transmission modes and dynamic genome evolution in an obligate animal-bacterial symbiosis.</title>
        <authorList>
            <person name="Russell S.L."/>
            <person name="Corbett-Detig R.B."/>
            <person name="Cavanaugh C.M."/>
        </authorList>
    </citation>
    <scope>NUCLEOTIDE SEQUENCE [LARGE SCALE GENOMIC DNA]</scope>
    <source>
        <strain evidence="16">Sveles-Q1</strain>
    </source>
</reference>
<keyword evidence="12" id="KW-1133">Transmembrane helix</keyword>
<feature type="domain" description="PAS" evidence="14">
    <location>
        <begin position="126"/>
        <end position="198"/>
    </location>
</feature>
<comment type="subcellular location">
    <subcellularLocation>
        <location evidence="2">Cell inner membrane</location>
        <topology evidence="2">Multi-pass membrane protein</topology>
    </subcellularLocation>
</comment>
<keyword evidence="11" id="KW-0418">Kinase</keyword>
<accession>A0A1T2L6S4</accession>
<dbReference type="PROSITE" id="PS50113">
    <property type="entry name" value="PAC"/>
    <property type="match status" value="1"/>
</dbReference>
<proteinExistence type="predicted"/>
<dbReference type="PANTHER" id="PTHR43304:SF1">
    <property type="entry name" value="PAC DOMAIN-CONTAINING PROTEIN"/>
    <property type="match status" value="1"/>
</dbReference>
<dbReference type="InterPro" id="IPR000700">
    <property type="entry name" value="PAS-assoc_C"/>
</dbReference>
<dbReference type="InterPro" id="IPR001610">
    <property type="entry name" value="PAC"/>
</dbReference>
<dbReference type="SMART" id="SM00086">
    <property type="entry name" value="PAC"/>
    <property type="match status" value="2"/>
</dbReference>
<name>A0A1T2L6S4_9GAMM</name>
<dbReference type="EC" id="2.7.13.3" evidence="3"/>
<dbReference type="CDD" id="cd00130">
    <property type="entry name" value="PAS"/>
    <property type="match status" value="2"/>
</dbReference>
<evidence type="ECO:0000256" key="11">
    <source>
        <dbReference type="ARBA" id="ARBA00022777"/>
    </source>
</evidence>
<dbReference type="Gene3D" id="3.30.450.20">
    <property type="entry name" value="PAS domain"/>
    <property type="match status" value="3"/>
</dbReference>
<feature type="domain" description="PAS" evidence="14">
    <location>
        <begin position="3"/>
        <end position="46"/>
    </location>
</feature>
<evidence type="ECO:0000256" key="8">
    <source>
        <dbReference type="ARBA" id="ARBA00022692"/>
    </source>
</evidence>
<dbReference type="Proteomes" id="UP000191110">
    <property type="component" value="Unassembled WGS sequence"/>
</dbReference>
<comment type="caution">
    <text evidence="16">The sequence shown here is derived from an EMBL/GenBank/DDBJ whole genome shotgun (WGS) entry which is preliminary data.</text>
</comment>
<keyword evidence="6" id="KW-0597">Phosphoprotein</keyword>
<evidence type="ECO:0000256" key="10">
    <source>
        <dbReference type="ARBA" id="ARBA00022741"/>
    </source>
</evidence>
<dbReference type="InterPro" id="IPR035965">
    <property type="entry name" value="PAS-like_dom_sf"/>
</dbReference>
<keyword evidence="5" id="KW-0997">Cell inner membrane</keyword>
<dbReference type="PANTHER" id="PTHR43304">
    <property type="entry name" value="PHYTOCHROME-LIKE PROTEIN CPH1"/>
    <property type="match status" value="1"/>
</dbReference>
<keyword evidence="17" id="KW-1185">Reference proteome</keyword>
<dbReference type="InterPro" id="IPR052162">
    <property type="entry name" value="Sensor_kinase/Photoreceptor"/>
</dbReference>
<dbReference type="GO" id="GO:0004673">
    <property type="term" value="F:protein histidine kinase activity"/>
    <property type="evidence" value="ECO:0007669"/>
    <property type="project" value="UniProtKB-EC"/>
</dbReference>
<dbReference type="InterPro" id="IPR000014">
    <property type="entry name" value="PAS"/>
</dbReference>
<evidence type="ECO:0000256" key="13">
    <source>
        <dbReference type="ARBA" id="ARBA00023136"/>
    </source>
</evidence>
<dbReference type="OrthoDB" id="766410at2"/>
<gene>
    <name evidence="16" type="ORF">BOW53_06400</name>
</gene>
<keyword evidence="13" id="KW-0472">Membrane</keyword>
<evidence type="ECO:0000256" key="12">
    <source>
        <dbReference type="ARBA" id="ARBA00022989"/>
    </source>
</evidence>
<dbReference type="GO" id="GO:0000166">
    <property type="term" value="F:nucleotide binding"/>
    <property type="evidence" value="ECO:0007669"/>
    <property type="project" value="UniProtKB-KW"/>
</dbReference>
<evidence type="ECO:0000256" key="3">
    <source>
        <dbReference type="ARBA" id="ARBA00012438"/>
    </source>
</evidence>
<dbReference type="PROSITE" id="PS50112">
    <property type="entry name" value="PAS"/>
    <property type="match status" value="3"/>
</dbReference>
<keyword evidence="8" id="KW-0812">Transmembrane</keyword>
<evidence type="ECO:0000259" key="14">
    <source>
        <dbReference type="PROSITE" id="PS50112"/>
    </source>
</evidence>
<evidence type="ECO:0000256" key="7">
    <source>
        <dbReference type="ARBA" id="ARBA00022679"/>
    </source>
</evidence>
<dbReference type="SMART" id="SM00091">
    <property type="entry name" value="PAS"/>
    <property type="match status" value="3"/>
</dbReference>
<evidence type="ECO:0000313" key="16">
    <source>
        <dbReference type="EMBL" id="OOZ40744.1"/>
    </source>
</evidence>
<dbReference type="Pfam" id="PF08447">
    <property type="entry name" value="PAS_3"/>
    <property type="match status" value="1"/>
</dbReference>
<dbReference type="GO" id="GO:0005886">
    <property type="term" value="C:plasma membrane"/>
    <property type="evidence" value="ECO:0007669"/>
    <property type="project" value="UniProtKB-SubCell"/>
</dbReference>
<keyword evidence="7" id="KW-0808">Transferase</keyword>
<dbReference type="EMBL" id="MPRL01000018">
    <property type="protein sequence ID" value="OOZ40744.1"/>
    <property type="molecule type" value="Genomic_DNA"/>
</dbReference>
<evidence type="ECO:0000256" key="9">
    <source>
        <dbReference type="ARBA" id="ARBA00022737"/>
    </source>
</evidence>
<evidence type="ECO:0000256" key="1">
    <source>
        <dbReference type="ARBA" id="ARBA00000085"/>
    </source>
</evidence>
<sequence length="387" mass="44474">MLHKEMAQFALENTPMQVFWIDESGCFVEANPAACQALGYSHEELLALRVSDLDINIPAKQWGSFFRELRSAGKRIYETQCRQKSGALIDVEITLSLFEQEGQEFVCALAHDIGKRKRAESELKRASRRMSVAANSASIGIWEWDLISNELIWDSRMFCLYGIEPESFTGAYEAWEQGLHPDDRDRMNGEVEVALRGEKEFDSEFRIITPAGEVRYIKANSEVIRDESGQPVRMIGVNFDITEQRSLYERAEMLQRLADHSDLGIGWADMNASVRYFNPAIKRMLGIGVDDDVSQFTFNDFYSEEHLHRLQTSIIPEVVERGRWICGRWMASLHPLSITYSYSGMKREILLPLPMCLSTSPRRNRLKRSCVILMSSLRTRLRRAPQI</sequence>
<feature type="domain" description="PAC" evidence="15">
    <location>
        <begin position="201"/>
        <end position="253"/>
    </location>
</feature>
<feature type="domain" description="PAS" evidence="14">
    <location>
        <begin position="250"/>
        <end position="322"/>
    </location>
</feature>
<evidence type="ECO:0000256" key="6">
    <source>
        <dbReference type="ARBA" id="ARBA00022553"/>
    </source>
</evidence>
<comment type="catalytic activity">
    <reaction evidence="1">
        <text>ATP + protein L-histidine = ADP + protein N-phospho-L-histidine.</text>
        <dbReference type="EC" id="2.7.13.3"/>
    </reaction>
</comment>
<dbReference type="Gene3D" id="2.10.70.100">
    <property type="match status" value="1"/>
</dbReference>
<dbReference type="AlphaFoldDB" id="A0A1T2L6S4"/>
<dbReference type="NCBIfam" id="TIGR00229">
    <property type="entry name" value="sensory_box"/>
    <property type="match status" value="2"/>
</dbReference>
<evidence type="ECO:0000256" key="4">
    <source>
        <dbReference type="ARBA" id="ARBA00022475"/>
    </source>
</evidence>